<keyword evidence="6" id="KW-1185">Reference proteome</keyword>
<reference evidence="5 6" key="1">
    <citation type="submission" date="2016-03" db="EMBL/GenBank/DDBJ databases">
        <authorList>
            <person name="Ploux O."/>
        </authorList>
    </citation>
    <scope>NUCLEOTIDE SEQUENCE [LARGE SCALE GENOMIC DNA]</scope>
    <source>
        <strain evidence="5 6">URUG2</strain>
    </source>
</reference>
<dbReference type="InterPro" id="IPR018957">
    <property type="entry name" value="Znf_C3HC4_RING-type"/>
</dbReference>
<dbReference type="InterPro" id="IPR017907">
    <property type="entry name" value="Znf_RING_CS"/>
</dbReference>
<keyword evidence="1" id="KW-0479">Metal-binding</keyword>
<dbReference type="Gene3D" id="3.30.40.10">
    <property type="entry name" value="Zinc/RING finger domain, C3HC4 (zinc finger)"/>
    <property type="match status" value="1"/>
</dbReference>
<accession>A0A2D3VIW4</accession>
<name>A0A2D3VIW4_9PEZI</name>
<dbReference type="Pfam" id="PF00097">
    <property type="entry name" value="zf-C3HC4"/>
    <property type="match status" value="1"/>
</dbReference>
<organism evidence="5 6">
    <name type="scientific">Ramularia collo-cygni</name>
    <dbReference type="NCBI Taxonomy" id="112498"/>
    <lineage>
        <taxon>Eukaryota</taxon>
        <taxon>Fungi</taxon>
        <taxon>Dikarya</taxon>
        <taxon>Ascomycota</taxon>
        <taxon>Pezizomycotina</taxon>
        <taxon>Dothideomycetes</taxon>
        <taxon>Dothideomycetidae</taxon>
        <taxon>Mycosphaerellales</taxon>
        <taxon>Mycosphaerellaceae</taxon>
        <taxon>Ramularia</taxon>
    </lineage>
</organism>
<evidence type="ECO:0000313" key="6">
    <source>
        <dbReference type="Proteomes" id="UP000225277"/>
    </source>
</evidence>
<evidence type="ECO:0000259" key="4">
    <source>
        <dbReference type="Pfam" id="PF00097"/>
    </source>
</evidence>
<dbReference type="RefSeq" id="XP_023630995.1">
    <property type="nucleotide sequence ID" value="XM_023775227.1"/>
</dbReference>
<sequence length="343" mass="38650">MLHVRLINESKVRLHEKIFDALREEIHAAVTANSRDHNLKVNVFPDTSPENRFVTVRMQGEDKEKLASLTGTLEAMLSGRVMEVSSDIFDTLAWNKTAARQLEEIQSVNQVYIHNNNKTRKELVFFGPPAKYESVQQAVVDLTAAKGRFAYQLSPDEFDWLLSGGFSEIVSVLDDIAHINNALPSPKSLVINGTAKQYQQARTIMESLGGNLGMNDLTLNSSVQDDDQNCSTCWTPAENPITLACGHVYCAECLTDLCRSSSSDNADFLITCKGANDTCKRVMPLNELQTHLPSQILDEILRLSFDSYIFPSSGYLPLLSHAGLWVHLHEWRWKYHHHNNNKY</sequence>
<dbReference type="AlphaFoldDB" id="A0A2D3VIW4"/>
<keyword evidence="3" id="KW-0862">Zinc</keyword>
<gene>
    <name evidence="5" type="ORF">RCC_09990</name>
</gene>
<dbReference type="Proteomes" id="UP000225277">
    <property type="component" value="Unassembled WGS sequence"/>
</dbReference>
<keyword evidence="2" id="KW-0863">Zinc-finger</keyword>
<dbReference type="STRING" id="112498.A0A2D3VIW4"/>
<feature type="domain" description="Zinc finger C3HC4 RING-type" evidence="4">
    <location>
        <begin position="230"/>
        <end position="260"/>
    </location>
</feature>
<evidence type="ECO:0000313" key="5">
    <source>
        <dbReference type="EMBL" id="CZT24271.1"/>
    </source>
</evidence>
<dbReference type="PROSITE" id="PS00518">
    <property type="entry name" value="ZF_RING_1"/>
    <property type="match status" value="1"/>
</dbReference>
<dbReference type="EMBL" id="FJUY01000020">
    <property type="protein sequence ID" value="CZT24271.1"/>
    <property type="molecule type" value="Genomic_DNA"/>
</dbReference>
<dbReference type="SUPFAM" id="SSF57850">
    <property type="entry name" value="RING/U-box"/>
    <property type="match status" value="1"/>
</dbReference>
<dbReference type="InterPro" id="IPR013083">
    <property type="entry name" value="Znf_RING/FYVE/PHD"/>
</dbReference>
<protein>
    <recommendedName>
        <fullName evidence="4">Zinc finger C3HC4 RING-type domain-containing protein</fullName>
    </recommendedName>
</protein>
<evidence type="ECO:0000256" key="2">
    <source>
        <dbReference type="ARBA" id="ARBA00022771"/>
    </source>
</evidence>
<dbReference type="GO" id="GO:0008270">
    <property type="term" value="F:zinc ion binding"/>
    <property type="evidence" value="ECO:0007669"/>
    <property type="project" value="UniProtKB-KW"/>
</dbReference>
<evidence type="ECO:0000256" key="1">
    <source>
        <dbReference type="ARBA" id="ARBA00022723"/>
    </source>
</evidence>
<dbReference type="GeneID" id="35605046"/>
<evidence type="ECO:0000256" key="3">
    <source>
        <dbReference type="ARBA" id="ARBA00022833"/>
    </source>
</evidence>
<dbReference type="OrthoDB" id="3630991at2759"/>
<proteinExistence type="predicted"/>